<protein>
    <submittedName>
        <fullName evidence="2">Uncharacterized protein</fullName>
    </submittedName>
</protein>
<dbReference type="EMBL" id="JBCNJP010000007">
    <property type="protein sequence ID" value="KAK9076916.1"/>
    <property type="molecule type" value="Genomic_DNA"/>
</dbReference>
<feature type="compositionally biased region" description="Basic and acidic residues" evidence="1">
    <location>
        <begin position="155"/>
        <end position="171"/>
    </location>
</feature>
<accession>A0AAP0DKS9</accession>
<evidence type="ECO:0000313" key="2">
    <source>
        <dbReference type="EMBL" id="KAK9076916.1"/>
    </source>
</evidence>
<name>A0AAP0DKS9_9ASTR</name>
<proteinExistence type="predicted"/>
<organism evidence="2 3">
    <name type="scientific">Deinandra increscens subsp. villosa</name>
    <dbReference type="NCBI Taxonomy" id="3103831"/>
    <lineage>
        <taxon>Eukaryota</taxon>
        <taxon>Viridiplantae</taxon>
        <taxon>Streptophyta</taxon>
        <taxon>Embryophyta</taxon>
        <taxon>Tracheophyta</taxon>
        <taxon>Spermatophyta</taxon>
        <taxon>Magnoliopsida</taxon>
        <taxon>eudicotyledons</taxon>
        <taxon>Gunneridae</taxon>
        <taxon>Pentapetalae</taxon>
        <taxon>asterids</taxon>
        <taxon>campanulids</taxon>
        <taxon>Asterales</taxon>
        <taxon>Asteraceae</taxon>
        <taxon>Asteroideae</taxon>
        <taxon>Heliantheae alliance</taxon>
        <taxon>Madieae</taxon>
        <taxon>Madiinae</taxon>
        <taxon>Deinandra</taxon>
    </lineage>
</organism>
<gene>
    <name evidence="2" type="ORF">SSX86_005251</name>
</gene>
<evidence type="ECO:0000313" key="3">
    <source>
        <dbReference type="Proteomes" id="UP001408789"/>
    </source>
</evidence>
<feature type="region of interest" description="Disordered" evidence="1">
    <location>
        <begin position="147"/>
        <end position="171"/>
    </location>
</feature>
<dbReference type="PANTHER" id="PTHR35986:SF1">
    <property type="entry name" value="OS10G0430800 PROTEIN"/>
    <property type="match status" value="1"/>
</dbReference>
<evidence type="ECO:0000256" key="1">
    <source>
        <dbReference type="SAM" id="MobiDB-lite"/>
    </source>
</evidence>
<feature type="region of interest" description="Disordered" evidence="1">
    <location>
        <begin position="200"/>
        <end position="232"/>
    </location>
</feature>
<reference evidence="2 3" key="1">
    <citation type="submission" date="2024-04" db="EMBL/GenBank/DDBJ databases">
        <title>The reference genome of an endangered Asteraceae, Deinandra increscens subsp. villosa, native to the Central Coast of California.</title>
        <authorList>
            <person name="Guilliams M."/>
            <person name="Hasenstab-Lehman K."/>
            <person name="Meyer R."/>
            <person name="Mcevoy S."/>
        </authorList>
    </citation>
    <scope>NUCLEOTIDE SEQUENCE [LARGE SCALE GENOMIC DNA]</scope>
    <source>
        <tissue evidence="2">Leaf</tissue>
    </source>
</reference>
<keyword evidence="3" id="KW-1185">Reference proteome</keyword>
<dbReference type="PANTHER" id="PTHR35986">
    <property type="entry name" value="EXPRESSED PROTEIN"/>
    <property type="match status" value="1"/>
</dbReference>
<feature type="compositionally biased region" description="Basic residues" evidence="1">
    <location>
        <begin position="206"/>
        <end position="225"/>
    </location>
</feature>
<dbReference type="Proteomes" id="UP001408789">
    <property type="component" value="Unassembled WGS sequence"/>
</dbReference>
<dbReference type="AlphaFoldDB" id="A0AAP0DKS9"/>
<sequence length="232" mass="26506">MAESLIDLEQVLRSKQQVKLTSKEVNFLMTWKDNTLQQLAVGACAGGAIAWSATGNLSRMLRINLAGGAAAMTAAWRFRRSVNSCIEQILCMDGSLMQRELANIMLKRYPNHPMTTKLVSKRFYCENVFDDSTSDIPKSRWRFRNTFVESPPHPQRTDNHESYDHDAKVGPDLKPVPINNGFVAMENPFDCIFGVPPSVEEIRRPVTPRKHSNRRQRRSQRRHHSSHQDDDS</sequence>
<comment type="caution">
    <text evidence="2">The sequence shown here is derived from an EMBL/GenBank/DDBJ whole genome shotgun (WGS) entry which is preliminary data.</text>
</comment>